<organism evidence="2 3">
    <name type="scientific">Colletotrichum navitas</name>
    <dbReference type="NCBI Taxonomy" id="681940"/>
    <lineage>
        <taxon>Eukaryota</taxon>
        <taxon>Fungi</taxon>
        <taxon>Dikarya</taxon>
        <taxon>Ascomycota</taxon>
        <taxon>Pezizomycotina</taxon>
        <taxon>Sordariomycetes</taxon>
        <taxon>Hypocreomycetidae</taxon>
        <taxon>Glomerellales</taxon>
        <taxon>Glomerellaceae</taxon>
        <taxon>Colletotrichum</taxon>
        <taxon>Colletotrichum graminicola species complex</taxon>
    </lineage>
</organism>
<feature type="compositionally biased region" description="Polar residues" evidence="1">
    <location>
        <begin position="8"/>
        <end position="33"/>
    </location>
</feature>
<dbReference type="GeneID" id="85439388"/>
<name>A0AAD8V2R1_9PEZI</name>
<evidence type="ECO:0000313" key="3">
    <source>
        <dbReference type="Proteomes" id="UP001230504"/>
    </source>
</evidence>
<accession>A0AAD8V2R1</accession>
<feature type="compositionally biased region" description="Polar residues" evidence="1">
    <location>
        <begin position="368"/>
        <end position="409"/>
    </location>
</feature>
<dbReference type="Proteomes" id="UP001230504">
    <property type="component" value="Unassembled WGS sequence"/>
</dbReference>
<feature type="compositionally biased region" description="Low complexity" evidence="1">
    <location>
        <begin position="605"/>
        <end position="616"/>
    </location>
</feature>
<keyword evidence="3" id="KW-1185">Reference proteome</keyword>
<feature type="region of interest" description="Disordered" evidence="1">
    <location>
        <begin position="559"/>
        <end position="663"/>
    </location>
</feature>
<dbReference type="RefSeq" id="XP_060412106.1">
    <property type="nucleotide sequence ID" value="XM_060555148.1"/>
</dbReference>
<dbReference type="PANTHER" id="PTHR24216:SF65">
    <property type="entry name" value="PAXILLIN-LIKE PROTEIN 1"/>
    <property type="match status" value="1"/>
</dbReference>
<gene>
    <name evidence="2" type="ORF">LY79DRAFT_519509</name>
</gene>
<dbReference type="AlphaFoldDB" id="A0AAD8V2R1"/>
<feature type="region of interest" description="Disordered" evidence="1">
    <location>
        <begin position="348"/>
        <end position="415"/>
    </location>
</feature>
<feature type="compositionally biased region" description="Acidic residues" evidence="1">
    <location>
        <begin position="645"/>
        <end position="663"/>
    </location>
</feature>
<reference evidence="2" key="1">
    <citation type="submission" date="2021-06" db="EMBL/GenBank/DDBJ databases">
        <title>Comparative genomics, transcriptomics and evolutionary studies reveal genomic signatures of adaptation to plant cell wall in hemibiotrophic fungi.</title>
        <authorList>
            <consortium name="DOE Joint Genome Institute"/>
            <person name="Baroncelli R."/>
            <person name="Diaz J.F."/>
            <person name="Benocci T."/>
            <person name="Peng M."/>
            <person name="Battaglia E."/>
            <person name="Haridas S."/>
            <person name="Andreopoulos W."/>
            <person name="Labutti K."/>
            <person name="Pangilinan J."/>
            <person name="Floch G.L."/>
            <person name="Makela M.R."/>
            <person name="Henrissat B."/>
            <person name="Grigoriev I.V."/>
            <person name="Crouch J.A."/>
            <person name="De Vries R.P."/>
            <person name="Sukno S.A."/>
            <person name="Thon M.R."/>
        </authorList>
    </citation>
    <scope>NUCLEOTIDE SEQUENCE</scope>
    <source>
        <strain evidence="2">CBS 125086</strain>
    </source>
</reference>
<feature type="region of interest" description="Disordered" evidence="1">
    <location>
        <begin position="511"/>
        <end position="531"/>
    </location>
</feature>
<evidence type="ECO:0000313" key="2">
    <source>
        <dbReference type="EMBL" id="KAK1585053.1"/>
    </source>
</evidence>
<protein>
    <submittedName>
        <fullName evidence="2">Uncharacterized protein</fullName>
    </submittedName>
</protein>
<sequence>MASPALPSAQSNSYGSGHNSTHQPSPTHSQFTMQQQQQQRYPSGSVPDPRYPSPNGNGQFASLVASDLSQPPNQSSPLANDDGLRALRFADDYAKISAVLAECDPEAIRRAIRDNHKKCLLGSRYHTAFLMNVTMHLADEVILQRAVRDFGTRLVSAAKHDLVGLMNQSDLDEVADVIIPKASNTFLDKALVARLPTIEARRLVNALARAERLGYDANDVITDDHVIPFVPSSKPSVNVQPGPRHDLPLPHEQSVGQILPQMAPHPLESVDPSVPRCQTCQRGFPTPNAYAHHVKHRICNRPAPAPGPSGERYMCPFCAQTLSVYGGLKYHMMNKVCGDNGEISKDSIVPTMPRTSLNPSAKPPASDTAPTYVSSASNSPAAQHTSTTPVATQTPRAAPLSTQPDSSESVPLGTPQAKDMAHLTASQVHALKEELRLAEESFRIKINDTHRVGGDADEIQKRITSLRNSYACRQSIIRKKYNIRLRQRRGREEMEHERARLGIPDQLSRAVGTPTRDVHADKRARINGNGDAMTTMATMATQDSRQGTPIETVAVTEMGNGLNGSNATVATEDPTASASQGERSRPSRPSSSYQQNGYRVEVHVPSPSKKPNSASAVGGPPSQATSGGSLTAEKLLQQMRGASVDGDDDDDSSSDDSSTDNED</sequence>
<comment type="caution">
    <text evidence="2">The sequence shown here is derived from an EMBL/GenBank/DDBJ whole genome shotgun (WGS) entry which is preliminary data.</text>
</comment>
<evidence type="ECO:0000256" key="1">
    <source>
        <dbReference type="SAM" id="MobiDB-lite"/>
    </source>
</evidence>
<proteinExistence type="predicted"/>
<feature type="region of interest" description="Disordered" evidence="1">
    <location>
        <begin position="1"/>
        <end position="62"/>
    </location>
</feature>
<dbReference type="EMBL" id="JAHLJV010000048">
    <property type="protein sequence ID" value="KAK1585053.1"/>
    <property type="molecule type" value="Genomic_DNA"/>
</dbReference>
<dbReference type="PANTHER" id="PTHR24216">
    <property type="entry name" value="PAXILLIN-RELATED"/>
    <property type="match status" value="1"/>
</dbReference>
<feature type="compositionally biased region" description="Polar residues" evidence="1">
    <location>
        <begin position="563"/>
        <end position="581"/>
    </location>
</feature>